<keyword evidence="6" id="KW-1185">Reference proteome</keyword>
<dbReference type="InterPro" id="IPR012301">
    <property type="entry name" value="Malic_N_dom"/>
</dbReference>
<evidence type="ECO:0000313" key="6">
    <source>
        <dbReference type="Proteomes" id="UP000008366"/>
    </source>
</evidence>
<gene>
    <name evidence="5" type="ORF">KILIM_056_00110</name>
</gene>
<dbReference type="PANTHER" id="PTHR43237:SF4">
    <property type="entry name" value="NADP-DEPENDENT MALIC ENZYME"/>
    <property type="match status" value="1"/>
</dbReference>
<organism evidence="5 6">
    <name type="scientific">Kineosphaera limosa NBRC 100340</name>
    <dbReference type="NCBI Taxonomy" id="1184609"/>
    <lineage>
        <taxon>Bacteria</taxon>
        <taxon>Bacillati</taxon>
        <taxon>Actinomycetota</taxon>
        <taxon>Actinomycetes</taxon>
        <taxon>Micrococcales</taxon>
        <taxon>Dermatophilaceae</taxon>
        <taxon>Kineosphaera</taxon>
    </lineage>
</organism>
<dbReference type="SMART" id="SM01274">
    <property type="entry name" value="malic"/>
    <property type="match status" value="1"/>
</dbReference>
<dbReference type="InterPro" id="IPR012302">
    <property type="entry name" value="Malic_NAD-bd"/>
</dbReference>
<feature type="domain" description="Malic enzyme NAD-binding" evidence="3">
    <location>
        <begin position="194"/>
        <end position="413"/>
    </location>
</feature>
<evidence type="ECO:0000259" key="3">
    <source>
        <dbReference type="SMART" id="SM00919"/>
    </source>
</evidence>
<accession>K6WYA1</accession>
<dbReference type="Gene3D" id="3.40.50.10380">
    <property type="entry name" value="Malic enzyme, N-terminal domain"/>
    <property type="match status" value="1"/>
</dbReference>
<evidence type="ECO:0000256" key="1">
    <source>
        <dbReference type="ARBA" id="ARBA00023002"/>
    </source>
</evidence>
<dbReference type="SUPFAM" id="SSF51735">
    <property type="entry name" value="NAD(P)-binding Rossmann-fold domains"/>
    <property type="match status" value="1"/>
</dbReference>
<comment type="caution">
    <text evidence="5">The sequence shown here is derived from an EMBL/GenBank/DDBJ whole genome shotgun (WGS) entry which is preliminary data.</text>
</comment>
<dbReference type="Pfam" id="PF00390">
    <property type="entry name" value="malic"/>
    <property type="match status" value="1"/>
</dbReference>
<dbReference type="GO" id="GO:0051287">
    <property type="term" value="F:NAD binding"/>
    <property type="evidence" value="ECO:0007669"/>
    <property type="project" value="InterPro"/>
</dbReference>
<evidence type="ECO:0000313" key="5">
    <source>
        <dbReference type="EMBL" id="GAB97087.1"/>
    </source>
</evidence>
<dbReference type="GO" id="GO:0016616">
    <property type="term" value="F:oxidoreductase activity, acting on the CH-OH group of donors, NAD or NADP as acceptor"/>
    <property type="evidence" value="ECO:0007669"/>
    <property type="project" value="InterPro"/>
</dbReference>
<feature type="domain" description="Malic enzyme N-terminal" evidence="4">
    <location>
        <begin position="49"/>
        <end position="182"/>
    </location>
</feature>
<dbReference type="STRING" id="1184609.KILIM_056_00110"/>
<dbReference type="InterPro" id="IPR046346">
    <property type="entry name" value="Aminoacid_DH-like_N_sf"/>
</dbReference>
<name>K6WYA1_9MICO</name>
<dbReference type="InterPro" id="IPR037062">
    <property type="entry name" value="Malic_N_dom_sf"/>
</dbReference>
<keyword evidence="1" id="KW-0560">Oxidoreductase</keyword>
<dbReference type="OrthoDB" id="9821363at2"/>
<protein>
    <submittedName>
        <fullName evidence="5">Putative malate dehydrogenase</fullName>
    </submittedName>
</protein>
<sequence length="414" mass="42892">MSVLTGPPTGPFEVPSDTSARRTQRNADRADRGLHAVDGVPSILAAFEGGQVGTRVLRPVRDRGDLARLYSPGVSSVCEAIAAEPALAARYTMRSRTVAVISDASAVHGLGDAGPRAALPLMESKAMLMSAGAGLDAMPLCLQTGSAAELVDTISRLAPTFGGIVLEDISSPRCFEIEKLLQERLDVPVLHADQHGTAVATLAALRNAAHVVGKRFEDLRVVICGAGAAGTATGLLLTAAGVHDVVVGDRVGIVSRCRDDLEEHQHRLAFRTNPRRLAGELGAAYEGADVFIGASGARVTLRRLQGMAPDPILFALANPRPEVDPGVAGRFAAVVATGRSDLPNQVNSALVIPGIFRAALDLGLVRITTPMLLAVADAVAALVPEPTAACIVPGLLDERLVPTIAGALSPFAEA</sequence>
<reference evidence="5 6" key="1">
    <citation type="submission" date="2012-08" db="EMBL/GenBank/DDBJ databases">
        <title>Whole genome shotgun sequence of Kineosphaera limosa NBRC 100340.</title>
        <authorList>
            <person name="Yoshida I."/>
            <person name="Isaki S."/>
            <person name="Hosoyama A."/>
            <person name="Tsuchikane K."/>
            <person name="Katsumata H."/>
            <person name="Ando Y."/>
            <person name="Ohji S."/>
            <person name="Hamada M."/>
            <person name="Tamura T."/>
            <person name="Yamazoe A."/>
            <person name="Yamazaki S."/>
            <person name="Fujita N."/>
        </authorList>
    </citation>
    <scope>NUCLEOTIDE SEQUENCE [LARGE SCALE GENOMIC DNA]</scope>
    <source>
        <strain evidence="5 6">NBRC 100340</strain>
    </source>
</reference>
<dbReference type="InterPro" id="IPR036291">
    <property type="entry name" value="NAD(P)-bd_dom_sf"/>
</dbReference>
<dbReference type="Pfam" id="PF03949">
    <property type="entry name" value="Malic_M"/>
    <property type="match status" value="1"/>
</dbReference>
<dbReference type="Gene3D" id="3.40.50.720">
    <property type="entry name" value="NAD(P)-binding Rossmann-like Domain"/>
    <property type="match status" value="1"/>
</dbReference>
<dbReference type="AlphaFoldDB" id="K6WYA1"/>
<proteinExistence type="predicted"/>
<dbReference type="EMBL" id="BAHD01000056">
    <property type="protein sequence ID" value="GAB97087.1"/>
    <property type="molecule type" value="Genomic_DNA"/>
</dbReference>
<dbReference type="SUPFAM" id="SSF53223">
    <property type="entry name" value="Aminoacid dehydrogenase-like, N-terminal domain"/>
    <property type="match status" value="1"/>
</dbReference>
<dbReference type="PANTHER" id="PTHR43237">
    <property type="entry name" value="NADP-DEPENDENT MALIC ENZYME"/>
    <property type="match status" value="1"/>
</dbReference>
<evidence type="ECO:0000259" key="4">
    <source>
        <dbReference type="SMART" id="SM01274"/>
    </source>
</evidence>
<dbReference type="Proteomes" id="UP000008366">
    <property type="component" value="Unassembled WGS sequence"/>
</dbReference>
<dbReference type="SMART" id="SM00919">
    <property type="entry name" value="Malic_M"/>
    <property type="match status" value="1"/>
</dbReference>
<dbReference type="GO" id="GO:0004470">
    <property type="term" value="F:malic enzyme activity"/>
    <property type="evidence" value="ECO:0007669"/>
    <property type="project" value="InterPro"/>
</dbReference>
<dbReference type="eggNOG" id="COG0281">
    <property type="taxonomic scope" value="Bacteria"/>
</dbReference>
<dbReference type="InterPro" id="IPR051674">
    <property type="entry name" value="Malate_Decarboxylase"/>
</dbReference>
<dbReference type="RefSeq" id="WP_006593619.1">
    <property type="nucleotide sequence ID" value="NZ_BAHD01000056.1"/>
</dbReference>
<feature type="region of interest" description="Disordered" evidence="2">
    <location>
        <begin position="1"/>
        <end position="33"/>
    </location>
</feature>
<evidence type="ECO:0000256" key="2">
    <source>
        <dbReference type="SAM" id="MobiDB-lite"/>
    </source>
</evidence>